<evidence type="ECO:0000256" key="3">
    <source>
        <dbReference type="ARBA" id="ARBA00022737"/>
    </source>
</evidence>
<evidence type="ECO:0000259" key="8">
    <source>
        <dbReference type="PROSITE" id="PS50940"/>
    </source>
</evidence>
<organism evidence="9 10">
    <name type="scientific">Coptotermes formosanus</name>
    <name type="common">Formosan subterranean termite</name>
    <dbReference type="NCBI Taxonomy" id="36987"/>
    <lineage>
        <taxon>Eukaryota</taxon>
        <taxon>Metazoa</taxon>
        <taxon>Ecdysozoa</taxon>
        <taxon>Arthropoda</taxon>
        <taxon>Hexapoda</taxon>
        <taxon>Insecta</taxon>
        <taxon>Pterygota</taxon>
        <taxon>Neoptera</taxon>
        <taxon>Polyneoptera</taxon>
        <taxon>Dictyoptera</taxon>
        <taxon>Blattodea</taxon>
        <taxon>Blattoidea</taxon>
        <taxon>Termitoidae</taxon>
        <taxon>Rhinotermitidae</taxon>
        <taxon>Coptotermes</taxon>
    </lineage>
</organism>
<accession>A0A6L2Q6X1</accession>
<dbReference type="OrthoDB" id="439917at2759"/>
<dbReference type="GO" id="GO:0005576">
    <property type="term" value="C:extracellular region"/>
    <property type="evidence" value="ECO:0007669"/>
    <property type="project" value="InterPro"/>
</dbReference>
<dbReference type="Gene3D" id="2.170.140.10">
    <property type="entry name" value="Chitin binding domain"/>
    <property type="match status" value="3"/>
</dbReference>
<feature type="signal peptide" evidence="7">
    <location>
        <begin position="1"/>
        <end position="20"/>
    </location>
</feature>
<feature type="domain" description="Chitin-binding type-2" evidence="8">
    <location>
        <begin position="220"/>
        <end position="284"/>
    </location>
</feature>
<comment type="caution">
    <text evidence="9">The sequence shown here is derived from an EMBL/GenBank/DDBJ whole genome shotgun (WGS) entry which is preliminary data.</text>
</comment>
<evidence type="ECO:0000256" key="2">
    <source>
        <dbReference type="ARBA" id="ARBA00022729"/>
    </source>
</evidence>
<name>A0A6L2Q6X1_COPFO</name>
<feature type="region of interest" description="Disordered" evidence="6">
    <location>
        <begin position="60"/>
        <end position="91"/>
    </location>
</feature>
<dbReference type="InParanoid" id="A0A6L2Q6X1"/>
<keyword evidence="4" id="KW-1015">Disulfide bond</keyword>
<dbReference type="PROSITE" id="PS50940">
    <property type="entry name" value="CHIT_BIND_II"/>
    <property type="match status" value="3"/>
</dbReference>
<feature type="chain" id="PRO_5026823441" description="Chitin-binding type-2 domain-containing protein" evidence="7">
    <location>
        <begin position="21"/>
        <end position="383"/>
    </location>
</feature>
<dbReference type="SUPFAM" id="SSF57625">
    <property type="entry name" value="Invertebrate chitin-binding proteins"/>
    <property type="match status" value="3"/>
</dbReference>
<evidence type="ECO:0000313" key="9">
    <source>
        <dbReference type="EMBL" id="GFG40683.1"/>
    </source>
</evidence>
<evidence type="ECO:0000256" key="6">
    <source>
        <dbReference type="SAM" id="MobiDB-lite"/>
    </source>
</evidence>
<dbReference type="FunFam" id="2.170.140.10:FF:000002">
    <property type="entry name" value="Gasp, isoform A"/>
    <property type="match status" value="1"/>
</dbReference>
<dbReference type="Proteomes" id="UP000502823">
    <property type="component" value="Unassembled WGS sequence"/>
</dbReference>
<feature type="domain" description="Chitin-binding type-2" evidence="8">
    <location>
        <begin position="87"/>
        <end position="145"/>
    </location>
</feature>
<dbReference type="InterPro" id="IPR051940">
    <property type="entry name" value="Chitin_bind-dev_reg"/>
</dbReference>
<dbReference type="AlphaFoldDB" id="A0A6L2Q6X1"/>
<evidence type="ECO:0000256" key="4">
    <source>
        <dbReference type="ARBA" id="ARBA00023157"/>
    </source>
</evidence>
<dbReference type="InterPro" id="IPR002557">
    <property type="entry name" value="Chitin-bd_dom"/>
</dbReference>
<reference evidence="10" key="1">
    <citation type="submission" date="2020-01" db="EMBL/GenBank/DDBJ databases">
        <title>Draft genome sequence of the Termite Coptotermes fromosanus.</title>
        <authorList>
            <person name="Itakura S."/>
            <person name="Yosikawa Y."/>
            <person name="Umezawa K."/>
        </authorList>
    </citation>
    <scope>NUCLEOTIDE SEQUENCE [LARGE SCALE GENOMIC DNA]</scope>
</reference>
<keyword evidence="5" id="KW-0325">Glycoprotein</keyword>
<dbReference type="PANTHER" id="PTHR23301:SF104">
    <property type="entry name" value="BCDNA.GH02976"/>
    <property type="match status" value="1"/>
</dbReference>
<dbReference type="SMART" id="SM00494">
    <property type="entry name" value="ChtBD2"/>
    <property type="match status" value="3"/>
</dbReference>
<sequence length="383" mass="43342">MNTCLLKLLALCAAVGTVNETDATACGIPKQKPHWRTFPQRQLTEFGVRVKVPAGVVCGQAPGRKQQAPRRPASTTKRPTTEADDTTDECPEPNGYFADAYQCDKYYECIDGIITEKLCPDGMVFNDFSPMHEKCDLPFNIDCSQRPDLQEPQPSLHCPRKNGYFAHEDAHTCDKFYYCVDGKFNMISCPDGLVYNENTGICTWPDEAKKKGCSSEDVFKFVCPKVAMTEAQQHPRYADPEDCQYFYVCINGDVPRRNGCKMGQVFNDVSKTCDWPRNVPECAEWYKGILTDEQLAELENPKPKNRTRDYEYETAFELHVRCTGRNNLQTWCRHSCLAEVFRAVMLCPWRVVPDVCKVPCLEPKAPAQGCTSPKTCISKNQTV</sequence>
<dbReference type="EMBL" id="BLKM01002325">
    <property type="protein sequence ID" value="GFG40683.1"/>
    <property type="molecule type" value="Genomic_DNA"/>
</dbReference>
<dbReference type="PANTHER" id="PTHR23301">
    <property type="entry name" value="CHITIN BINDING PERITROPHIN-A"/>
    <property type="match status" value="1"/>
</dbReference>
<gene>
    <name evidence="9" type="ORF">Cfor_04007</name>
</gene>
<keyword evidence="1" id="KW-0147">Chitin-binding</keyword>
<protein>
    <recommendedName>
        <fullName evidence="8">Chitin-binding type-2 domain-containing protein</fullName>
    </recommendedName>
</protein>
<dbReference type="InterPro" id="IPR036508">
    <property type="entry name" value="Chitin-bd_dom_sf"/>
</dbReference>
<keyword evidence="3" id="KW-0677">Repeat</keyword>
<dbReference type="FunCoup" id="A0A6L2Q6X1">
    <property type="interactions" value="26"/>
</dbReference>
<evidence type="ECO:0000256" key="5">
    <source>
        <dbReference type="ARBA" id="ARBA00023180"/>
    </source>
</evidence>
<dbReference type="GO" id="GO:0008061">
    <property type="term" value="F:chitin binding"/>
    <property type="evidence" value="ECO:0007669"/>
    <property type="project" value="UniProtKB-KW"/>
</dbReference>
<keyword evidence="10" id="KW-1185">Reference proteome</keyword>
<proteinExistence type="predicted"/>
<feature type="compositionally biased region" description="Acidic residues" evidence="6">
    <location>
        <begin position="82"/>
        <end position="91"/>
    </location>
</feature>
<evidence type="ECO:0000256" key="1">
    <source>
        <dbReference type="ARBA" id="ARBA00022669"/>
    </source>
</evidence>
<evidence type="ECO:0000256" key="7">
    <source>
        <dbReference type="SAM" id="SignalP"/>
    </source>
</evidence>
<evidence type="ECO:0000313" key="10">
    <source>
        <dbReference type="Proteomes" id="UP000502823"/>
    </source>
</evidence>
<dbReference type="Pfam" id="PF01607">
    <property type="entry name" value="CBM_14"/>
    <property type="match status" value="3"/>
</dbReference>
<keyword evidence="2 7" id="KW-0732">Signal</keyword>
<feature type="domain" description="Chitin-binding type-2" evidence="8">
    <location>
        <begin position="155"/>
        <end position="215"/>
    </location>
</feature>